<evidence type="ECO:0000313" key="2">
    <source>
        <dbReference type="Proteomes" id="UP000004349"/>
    </source>
</evidence>
<dbReference type="Pfam" id="PF21983">
    <property type="entry name" value="NikA-like"/>
    <property type="match status" value="1"/>
</dbReference>
<gene>
    <name evidence="1" type="ORF">VIS19158_11533</name>
</gene>
<accession>F9RI94</accession>
<proteinExistence type="predicted"/>
<dbReference type="EMBL" id="AFWE01000018">
    <property type="protein sequence ID" value="EGU42426.1"/>
    <property type="molecule type" value="Genomic_DNA"/>
</dbReference>
<reference evidence="1 2" key="1">
    <citation type="journal article" date="2012" name="Int. J. Syst. Evol. Microbiol.">
        <title>Vibrio caribbeanicus sp. nov., isolated from the marine sponge Scleritoderma cyanea.</title>
        <authorList>
            <person name="Hoffmann M."/>
            <person name="Monday S.R."/>
            <person name="Allard M.W."/>
            <person name="Strain E.A."/>
            <person name="Whittaker P."/>
            <person name="Naum M."/>
            <person name="McCarthy P.J."/>
            <person name="Lopez J.V."/>
            <person name="Fischer M."/>
            <person name="Brown E.W."/>
        </authorList>
    </citation>
    <scope>NUCLEOTIDE SEQUENCE [LARGE SCALE GENOMIC DNA]</scope>
    <source>
        <strain evidence="1 2">LMG 19158</strain>
    </source>
</reference>
<protein>
    <submittedName>
        <fullName evidence="1">Relaxosome NikA</fullName>
    </submittedName>
</protein>
<dbReference type="InterPro" id="IPR053842">
    <property type="entry name" value="NikA-like"/>
</dbReference>
<dbReference type="AlphaFoldDB" id="F9RI94"/>
<name>F9RI94_9VIBR</name>
<dbReference type="eggNOG" id="ENOG5031Q38">
    <property type="taxonomic scope" value="Bacteria"/>
</dbReference>
<dbReference type="Proteomes" id="UP000004349">
    <property type="component" value="Unassembled WGS sequence"/>
</dbReference>
<organism evidence="1 2">
    <name type="scientific">Vibrio scophthalmi LMG 19158</name>
    <dbReference type="NCBI Taxonomy" id="870967"/>
    <lineage>
        <taxon>Bacteria</taxon>
        <taxon>Pseudomonadati</taxon>
        <taxon>Pseudomonadota</taxon>
        <taxon>Gammaproteobacteria</taxon>
        <taxon>Vibrionales</taxon>
        <taxon>Vibrionaceae</taxon>
        <taxon>Vibrio</taxon>
    </lineage>
</organism>
<dbReference type="RefSeq" id="WP_005592652.1">
    <property type="nucleotide sequence ID" value="NZ_AFWE01000018.1"/>
</dbReference>
<sequence length="115" mass="13631">MANKENKNVPISFRLTESEYEPYKKIMETTELTKTEFFRRIFLNQEYTFNVNERRPVEYDKLLFIFNKSGNNLNQVAHKLNSAYRGNVISEKVYIETLNNLISIERLLQGALDKC</sequence>
<comment type="caution">
    <text evidence="1">The sequence shown here is derived from an EMBL/GenBank/DDBJ whole genome shotgun (WGS) entry which is preliminary data.</text>
</comment>
<evidence type="ECO:0000313" key="1">
    <source>
        <dbReference type="EMBL" id="EGU42426.1"/>
    </source>
</evidence>